<gene>
    <name evidence="7" type="ORF">Amme_139_014</name>
</gene>
<dbReference type="NCBIfam" id="TIGR02937">
    <property type="entry name" value="sigma70-ECF"/>
    <property type="match status" value="1"/>
</dbReference>
<evidence type="ECO:0000259" key="6">
    <source>
        <dbReference type="Pfam" id="PF08281"/>
    </source>
</evidence>
<sequence length="167" mass="19019">MQDNIAVLTDLISAERPKLLNVIQRIVRNPETAEDAVQSLFEKIRRIENAADIVNPRAFLYRLASNLAVDYARQVRRREEVQSDIHDLLWIEDDTPSPERALFARHELEALEKAVAALPEPMRTIFTLNRFHGVPQKEIAARMGRSIALVSRHICRALDIISSSRSG</sequence>
<proteinExistence type="inferred from homology"/>
<evidence type="ECO:0000259" key="5">
    <source>
        <dbReference type="Pfam" id="PF04542"/>
    </source>
</evidence>
<keyword evidence="2" id="KW-0805">Transcription regulation</keyword>
<dbReference type="InterPro" id="IPR007627">
    <property type="entry name" value="RNA_pol_sigma70_r2"/>
</dbReference>
<accession>A0A023D8I1</accession>
<evidence type="ECO:0000256" key="3">
    <source>
        <dbReference type="ARBA" id="ARBA00023082"/>
    </source>
</evidence>
<name>A0A023D8I1_ACIMT</name>
<feature type="domain" description="RNA polymerase sigma factor 70 region 4 type 2" evidence="6">
    <location>
        <begin position="109"/>
        <end position="158"/>
    </location>
</feature>
<reference evidence="8" key="1">
    <citation type="journal article" date="2014" name="FEMS Microbiol. Lett.">
        <title>Draft Genomic DNA Sequence of the Facultatively Methylotrophic Bacterium Acidomonas methanolica type strain MB58.</title>
        <authorList>
            <person name="Higashiura N."/>
            <person name="Hadano H."/>
            <person name="Hirakawa H."/>
            <person name="Matsutani M."/>
            <person name="Takabe S."/>
            <person name="Matsushita K."/>
            <person name="Azuma Y."/>
        </authorList>
    </citation>
    <scope>NUCLEOTIDE SEQUENCE [LARGE SCALE GENOMIC DNA]</scope>
    <source>
        <strain evidence="8">MB58</strain>
    </source>
</reference>
<dbReference type="InterPro" id="IPR014284">
    <property type="entry name" value="RNA_pol_sigma-70_dom"/>
</dbReference>
<keyword evidence="7" id="KW-0240">DNA-directed RNA polymerase</keyword>
<dbReference type="InterPro" id="IPR013325">
    <property type="entry name" value="RNA_pol_sigma_r2"/>
</dbReference>
<evidence type="ECO:0000256" key="1">
    <source>
        <dbReference type="ARBA" id="ARBA00010641"/>
    </source>
</evidence>
<dbReference type="InterPro" id="IPR013324">
    <property type="entry name" value="RNA_pol_sigma_r3/r4-like"/>
</dbReference>
<dbReference type="PANTHER" id="PTHR43133">
    <property type="entry name" value="RNA POLYMERASE ECF-TYPE SIGMA FACTO"/>
    <property type="match status" value="1"/>
</dbReference>
<evidence type="ECO:0000256" key="2">
    <source>
        <dbReference type="ARBA" id="ARBA00023015"/>
    </source>
</evidence>
<dbReference type="InterPro" id="IPR036388">
    <property type="entry name" value="WH-like_DNA-bd_sf"/>
</dbReference>
<protein>
    <submittedName>
        <fullName evidence="7">DNA-directed RNA polymerase sigma-70</fullName>
    </submittedName>
</protein>
<dbReference type="InterPro" id="IPR039425">
    <property type="entry name" value="RNA_pol_sigma-70-like"/>
</dbReference>
<dbReference type="PANTHER" id="PTHR43133:SF63">
    <property type="entry name" value="RNA POLYMERASE SIGMA FACTOR FECI-RELATED"/>
    <property type="match status" value="1"/>
</dbReference>
<evidence type="ECO:0000313" key="8">
    <source>
        <dbReference type="Proteomes" id="UP000019760"/>
    </source>
</evidence>
<dbReference type="SUPFAM" id="SSF88659">
    <property type="entry name" value="Sigma3 and sigma4 domains of RNA polymerase sigma factors"/>
    <property type="match status" value="1"/>
</dbReference>
<evidence type="ECO:0000313" key="7">
    <source>
        <dbReference type="EMBL" id="GAJ30477.1"/>
    </source>
</evidence>
<keyword evidence="8" id="KW-1185">Reference proteome</keyword>
<dbReference type="GO" id="GO:0006352">
    <property type="term" value="P:DNA-templated transcription initiation"/>
    <property type="evidence" value="ECO:0007669"/>
    <property type="project" value="InterPro"/>
</dbReference>
<dbReference type="InterPro" id="IPR013249">
    <property type="entry name" value="RNA_pol_sigma70_r4_t2"/>
</dbReference>
<feature type="domain" description="RNA polymerase sigma-70 region 2" evidence="5">
    <location>
        <begin position="11"/>
        <end position="77"/>
    </location>
</feature>
<dbReference type="AlphaFoldDB" id="A0A023D8I1"/>
<dbReference type="GO" id="GO:0000428">
    <property type="term" value="C:DNA-directed RNA polymerase complex"/>
    <property type="evidence" value="ECO:0007669"/>
    <property type="project" value="UniProtKB-KW"/>
</dbReference>
<dbReference type="Proteomes" id="UP000019760">
    <property type="component" value="Unassembled WGS sequence"/>
</dbReference>
<dbReference type="RefSeq" id="WP_042061587.1">
    <property type="nucleotide sequence ID" value="NZ_BAND01000138.1"/>
</dbReference>
<comment type="caution">
    <text evidence="7">The sequence shown here is derived from an EMBL/GenBank/DDBJ whole genome shotgun (WGS) entry which is preliminary data.</text>
</comment>
<dbReference type="GO" id="GO:0003677">
    <property type="term" value="F:DNA binding"/>
    <property type="evidence" value="ECO:0007669"/>
    <property type="project" value="InterPro"/>
</dbReference>
<dbReference type="Gene3D" id="1.10.10.10">
    <property type="entry name" value="Winged helix-like DNA-binding domain superfamily/Winged helix DNA-binding domain"/>
    <property type="match status" value="1"/>
</dbReference>
<dbReference type="SUPFAM" id="SSF88946">
    <property type="entry name" value="Sigma2 domain of RNA polymerase sigma factors"/>
    <property type="match status" value="1"/>
</dbReference>
<keyword evidence="4" id="KW-0804">Transcription</keyword>
<dbReference type="GO" id="GO:0016987">
    <property type="term" value="F:sigma factor activity"/>
    <property type="evidence" value="ECO:0007669"/>
    <property type="project" value="UniProtKB-KW"/>
</dbReference>
<dbReference type="Pfam" id="PF04542">
    <property type="entry name" value="Sigma70_r2"/>
    <property type="match status" value="1"/>
</dbReference>
<keyword evidence="3" id="KW-0731">Sigma factor</keyword>
<dbReference type="EMBL" id="BAND01000138">
    <property type="protein sequence ID" value="GAJ30477.1"/>
    <property type="molecule type" value="Genomic_DNA"/>
</dbReference>
<dbReference type="Pfam" id="PF08281">
    <property type="entry name" value="Sigma70_r4_2"/>
    <property type="match status" value="1"/>
</dbReference>
<comment type="similarity">
    <text evidence="1">Belongs to the sigma-70 factor family. ECF subfamily.</text>
</comment>
<dbReference type="Gene3D" id="1.10.1740.10">
    <property type="match status" value="1"/>
</dbReference>
<evidence type="ECO:0000256" key="4">
    <source>
        <dbReference type="ARBA" id="ARBA00023163"/>
    </source>
</evidence>
<reference evidence="7 8" key="2">
    <citation type="journal article" date="2014" name="FEMS Microbiol. Lett.">
        <title>Draft genomic DNA sequence of the facultatively methylotrophic bacterium Acidomonas methanolica type strain MB58.</title>
        <authorList>
            <person name="Higashiura N."/>
            <person name="Hadano H."/>
            <person name="Hirakawa H."/>
            <person name="Matsutani M."/>
            <person name="Takabe S."/>
            <person name="Matsushita K."/>
            <person name="Azuma Y."/>
        </authorList>
    </citation>
    <scope>NUCLEOTIDE SEQUENCE [LARGE SCALE GENOMIC DNA]</scope>
    <source>
        <strain evidence="7 8">MB58</strain>
    </source>
</reference>
<organism evidence="7 8">
    <name type="scientific">Acidomonas methanolica NBRC 104435</name>
    <dbReference type="NCBI Taxonomy" id="1231351"/>
    <lineage>
        <taxon>Bacteria</taxon>
        <taxon>Pseudomonadati</taxon>
        <taxon>Pseudomonadota</taxon>
        <taxon>Alphaproteobacteria</taxon>
        <taxon>Acetobacterales</taxon>
        <taxon>Acetobacteraceae</taxon>
        <taxon>Acidomonas</taxon>
    </lineage>
</organism>